<dbReference type="VEuPathDB" id="TrichDB:TRFO_34791"/>
<evidence type="ECO:0000259" key="1">
    <source>
        <dbReference type="Pfam" id="PF10416"/>
    </source>
</evidence>
<dbReference type="Pfam" id="PF10416">
    <property type="entry name" value="IBD"/>
    <property type="match status" value="1"/>
</dbReference>
<dbReference type="EMBL" id="MLAK01001035">
    <property type="protein sequence ID" value="OHS98885.1"/>
    <property type="molecule type" value="Genomic_DNA"/>
</dbReference>
<sequence>MRSKHHCEIEDAPIYWNILSDEDKSEYGRLRQTILPLNYRTSKKQIRNKFQVIVKKINEYIYRAEDDQWKRSLVCGLLWLADRSAALCTRQLCKLIGRCKSSVNSGFQAIGLVNVPITTEYASALMKAFPFMIDNCTEMRQWTFRAPMNQPIHTNNINNSKGVGINNSNKADANLIENEKIVKEEIENEELPIKQTDIVLDEYDDIPGLEFEEMYYLF</sequence>
<dbReference type="GeneID" id="94844579"/>
<keyword evidence="3" id="KW-1185">Reference proteome</keyword>
<reference evidence="2" key="1">
    <citation type="submission" date="2016-10" db="EMBL/GenBank/DDBJ databases">
        <authorList>
            <person name="Benchimol M."/>
            <person name="Almeida L.G."/>
            <person name="Vasconcelos A.T."/>
            <person name="Perreira-Neves A."/>
            <person name="Rosa I.A."/>
            <person name="Tasca T."/>
            <person name="Bogo M.R."/>
            <person name="de Souza W."/>
        </authorList>
    </citation>
    <scope>NUCLEOTIDE SEQUENCE [LARGE SCALE GENOMIC DNA]</scope>
    <source>
        <strain evidence="2">K</strain>
    </source>
</reference>
<comment type="caution">
    <text evidence="2">The sequence shown here is derived from an EMBL/GenBank/DDBJ whole genome shotgun (WGS) entry which is preliminary data.</text>
</comment>
<organism evidence="2 3">
    <name type="scientific">Tritrichomonas foetus</name>
    <dbReference type="NCBI Taxonomy" id="1144522"/>
    <lineage>
        <taxon>Eukaryota</taxon>
        <taxon>Metamonada</taxon>
        <taxon>Parabasalia</taxon>
        <taxon>Tritrichomonadida</taxon>
        <taxon>Tritrichomonadidae</taxon>
        <taxon>Tritrichomonas</taxon>
    </lineage>
</organism>
<proteinExistence type="predicted"/>
<dbReference type="Proteomes" id="UP000179807">
    <property type="component" value="Unassembled WGS sequence"/>
</dbReference>
<evidence type="ECO:0000313" key="3">
    <source>
        <dbReference type="Proteomes" id="UP000179807"/>
    </source>
</evidence>
<dbReference type="InterPro" id="IPR018845">
    <property type="entry name" value="Initiator-bd"/>
</dbReference>
<feature type="domain" description="Initiator binding" evidence="1">
    <location>
        <begin position="22"/>
        <end position="146"/>
    </location>
</feature>
<gene>
    <name evidence="2" type="ORF">TRFO_34791</name>
</gene>
<dbReference type="RefSeq" id="XP_068352022.1">
    <property type="nucleotide sequence ID" value="XM_068509875.1"/>
</dbReference>
<dbReference type="AlphaFoldDB" id="A0A1J4JMW4"/>
<dbReference type="OrthoDB" id="10494191at2759"/>
<evidence type="ECO:0000313" key="2">
    <source>
        <dbReference type="EMBL" id="OHS98885.1"/>
    </source>
</evidence>
<protein>
    <recommendedName>
        <fullName evidence="1">Initiator binding domain-containing protein</fullName>
    </recommendedName>
</protein>
<accession>A0A1J4JMW4</accession>
<name>A0A1J4JMW4_9EUKA</name>